<dbReference type="Proteomes" id="UP001597472">
    <property type="component" value="Unassembled WGS sequence"/>
</dbReference>
<comment type="caution">
    <text evidence="2">The sequence shown here is derived from an EMBL/GenBank/DDBJ whole genome shotgun (WGS) entry which is preliminary data.</text>
</comment>
<accession>A0ABW5KU27</accession>
<dbReference type="Pfam" id="PF13524">
    <property type="entry name" value="Glyco_trans_1_2"/>
    <property type="match status" value="1"/>
</dbReference>
<feature type="domain" description="Spore protein YkvP/CgeB glycosyl transferase-like" evidence="1">
    <location>
        <begin position="256"/>
        <end position="373"/>
    </location>
</feature>
<evidence type="ECO:0000259" key="1">
    <source>
        <dbReference type="Pfam" id="PF13524"/>
    </source>
</evidence>
<sequence>MKILLIGEYSRLHNSLKEGLESLGIQVTLAGFRDDFKNYPVDIVFKERYNTGLPLFFKKSIYKLTGIDVTSRNIEKQFNQKKKLLTGFDCVQLINENPFNTVPKTEKRLLEYIFSHNKKVFLLSCGTDYISVKYAFNKQFRYSIYTPYEAGKISKSVFWHVLKWQTPPLKTLHKFVFKNIAGVIASDLDYHIPLQNHKQYLGMIPNPINVDKLPFQNTAVTDKIVIFHGINSRNFYKKGNDIFKEALAIIKSKYAQHVDIIEVENLPYSQYIESYNRAHIILDQVYAYDQGYNALEAMAKGKVVFTGAETEWLTHYHLAPNTIAINALPNATHIADKIEWLIENPEQLQIIGKNARAFIEKEHHYTRIAKRYLQHWQD</sequence>
<keyword evidence="3" id="KW-1185">Reference proteome</keyword>
<organism evidence="2 3">
    <name type="scientific">Bizionia sediminis</name>
    <dbReference type="NCBI Taxonomy" id="1737064"/>
    <lineage>
        <taxon>Bacteria</taxon>
        <taxon>Pseudomonadati</taxon>
        <taxon>Bacteroidota</taxon>
        <taxon>Flavobacteriia</taxon>
        <taxon>Flavobacteriales</taxon>
        <taxon>Flavobacteriaceae</taxon>
        <taxon>Bizionia</taxon>
    </lineage>
</organism>
<evidence type="ECO:0000313" key="2">
    <source>
        <dbReference type="EMBL" id="MFD2552452.1"/>
    </source>
</evidence>
<proteinExistence type="predicted"/>
<dbReference type="InterPro" id="IPR055259">
    <property type="entry name" value="YkvP/CgeB_Glyco_trans-like"/>
</dbReference>
<gene>
    <name evidence="2" type="ORF">ACFSQP_11550</name>
</gene>
<dbReference type="RefSeq" id="WP_376894647.1">
    <property type="nucleotide sequence ID" value="NZ_JBHULS010000006.1"/>
</dbReference>
<dbReference type="Gene3D" id="3.40.50.2000">
    <property type="entry name" value="Glycogen Phosphorylase B"/>
    <property type="match status" value="1"/>
</dbReference>
<dbReference type="EMBL" id="JBHULS010000006">
    <property type="protein sequence ID" value="MFD2552452.1"/>
    <property type="molecule type" value="Genomic_DNA"/>
</dbReference>
<name>A0ABW5KU27_9FLAO</name>
<dbReference type="SUPFAM" id="SSF53756">
    <property type="entry name" value="UDP-Glycosyltransferase/glycogen phosphorylase"/>
    <property type="match status" value="1"/>
</dbReference>
<reference evidence="3" key="1">
    <citation type="journal article" date="2019" name="Int. J. Syst. Evol. Microbiol.">
        <title>The Global Catalogue of Microorganisms (GCM) 10K type strain sequencing project: providing services to taxonomists for standard genome sequencing and annotation.</title>
        <authorList>
            <consortium name="The Broad Institute Genomics Platform"/>
            <consortium name="The Broad Institute Genome Sequencing Center for Infectious Disease"/>
            <person name="Wu L."/>
            <person name="Ma J."/>
        </authorList>
    </citation>
    <scope>NUCLEOTIDE SEQUENCE [LARGE SCALE GENOMIC DNA]</scope>
    <source>
        <strain evidence="3">KCTC 42587</strain>
    </source>
</reference>
<evidence type="ECO:0000313" key="3">
    <source>
        <dbReference type="Proteomes" id="UP001597472"/>
    </source>
</evidence>
<protein>
    <submittedName>
        <fullName evidence="2">Glycosyltransferase</fullName>
    </submittedName>
</protein>